<gene>
    <name evidence="3" type="ORF">LH5_02267</name>
</gene>
<name>A0A3S8SF82_LACHE</name>
<feature type="domain" description="Regulator of chromosome segregation-like C-terminal" evidence="2">
    <location>
        <begin position="102"/>
        <end position="142"/>
    </location>
</feature>
<feature type="compositionally biased region" description="Polar residues" evidence="1">
    <location>
        <begin position="149"/>
        <end position="158"/>
    </location>
</feature>
<sequence>MAKTIKQLADELKVSKQTIQYHYQRLPAKNQQKNSQGTNLISTTAERIIRSKVAKPLLANKQQIGSKEPTKTSKENNDLIITLRREVEDLKSQRDKQLAAKDQQISSKDRQIDHLTKLIDQQQQLQLAIVAENRQLKEHVQKLSGLLEPSSTTQQQQSNDKDDALSNSEKQKRMHKNKPNKNWWHFW</sequence>
<dbReference type="InterPro" id="IPR007489">
    <property type="entry name" value="RocS-like_C"/>
</dbReference>
<organism evidence="3 4">
    <name type="scientific">Lactobacillus helveticus</name>
    <name type="common">Lactobacillus suntoryeus</name>
    <dbReference type="NCBI Taxonomy" id="1587"/>
    <lineage>
        <taxon>Bacteria</taxon>
        <taxon>Bacillati</taxon>
        <taxon>Bacillota</taxon>
        <taxon>Bacilli</taxon>
        <taxon>Lactobacillales</taxon>
        <taxon>Lactobacillaceae</taxon>
        <taxon>Lactobacillus</taxon>
    </lineage>
</organism>
<evidence type="ECO:0000313" key="3">
    <source>
        <dbReference type="EMBL" id="AZK92453.1"/>
    </source>
</evidence>
<evidence type="ECO:0000313" key="4">
    <source>
        <dbReference type="Proteomes" id="UP000267945"/>
    </source>
</evidence>
<dbReference type="Proteomes" id="UP000267945">
    <property type="component" value="Plasmid pCBTLH5_2"/>
</dbReference>
<reference evidence="3 4" key="1">
    <citation type="submission" date="2017-02" db="EMBL/GenBank/DDBJ databases">
        <title>Complete genome sequence of Lactobacillus helveticus.</title>
        <authorList>
            <person name="Kim J.F."/>
            <person name="Chung Y."/>
            <person name="Kwak M."/>
        </authorList>
    </citation>
    <scope>NUCLEOTIDE SEQUENCE [LARGE SCALE GENOMIC DNA]</scope>
    <source>
        <strain evidence="3 4">LH5</strain>
        <plasmid evidence="4">pcbtlh5_2</plasmid>
    </source>
</reference>
<proteinExistence type="predicted"/>
<dbReference type="RefSeq" id="WP_013279408.1">
    <property type="nucleotide sequence ID" value="NZ_CP019583.1"/>
</dbReference>
<dbReference type="EMBL" id="CP019583">
    <property type="protein sequence ID" value="AZK92453.1"/>
    <property type="molecule type" value="Genomic_DNA"/>
</dbReference>
<evidence type="ECO:0000259" key="2">
    <source>
        <dbReference type="Pfam" id="PF04394"/>
    </source>
</evidence>
<geneLocation type="plasmid" evidence="4">
    <name>pcbtlh5_2</name>
</geneLocation>
<dbReference type="Pfam" id="PF04394">
    <property type="entry name" value="DUF536"/>
    <property type="match status" value="1"/>
</dbReference>
<evidence type="ECO:0000256" key="1">
    <source>
        <dbReference type="SAM" id="MobiDB-lite"/>
    </source>
</evidence>
<feature type="region of interest" description="Disordered" evidence="1">
    <location>
        <begin position="146"/>
        <end position="187"/>
    </location>
</feature>
<keyword evidence="3" id="KW-0614">Plasmid</keyword>
<protein>
    <recommendedName>
        <fullName evidence="2">Regulator of chromosome segregation-like C-terminal domain-containing protein</fullName>
    </recommendedName>
</protein>
<accession>A0A3S8SF82</accession>
<dbReference type="AlphaFoldDB" id="A0A3S8SF82"/>